<keyword evidence="5" id="KW-1278">Translocase</keyword>
<evidence type="ECO:0000256" key="1">
    <source>
        <dbReference type="ARBA" id="ARBA00004141"/>
    </source>
</evidence>
<reference evidence="11 12" key="1">
    <citation type="submission" date="2016-03" db="EMBL/GenBank/DDBJ databases">
        <title>Cyphomyrmex costatus WGS genome.</title>
        <authorList>
            <person name="Nygaard S."/>
            <person name="Hu H."/>
            <person name="Boomsma J."/>
            <person name="Zhang G."/>
        </authorList>
    </citation>
    <scope>NUCLEOTIDE SEQUENCE [LARGE SCALE GENOMIC DNA]</scope>
    <source>
        <strain evidence="11">MS0001</strain>
        <tissue evidence="11">Whole body</tissue>
    </source>
</reference>
<dbReference type="InterPro" id="IPR000298">
    <property type="entry name" value="Cyt_c_oxidase-like_su3"/>
</dbReference>
<evidence type="ECO:0000256" key="5">
    <source>
        <dbReference type="ARBA" id="ARBA00022967"/>
    </source>
</evidence>
<comment type="subcellular location">
    <subcellularLocation>
        <location evidence="1">Membrane</location>
        <topology evidence="1">Multi-pass membrane protein</topology>
    </subcellularLocation>
</comment>
<feature type="non-terminal residue" evidence="11">
    <location>
        <position position="1"/>
    </location>
</feature>
<evidence type="ECO:0000256" key="9">
    <source>
        <dbReference type="SAM" id="Phobius"/>
    </source>
</evidence>
<comment type="function">
    <text evidence="8">Component of the cytochrome c oxidase, the last enzyme in the mitochondrial electron transport chain which drives oxidative phosphorylation. The respiratory chain contains 3 multisubunit complexes succinate dehydrogenase (complex II, CII), ubiquinol-cytochrome c oxidoreductase (cytochrome b-c1 complex, complex III, CIII) and cytochrome c oxidase (complex IV, CIV), that cooperate to transfer electrons derived from NADH and succinate to molecular oxygen, creating an electrochemical gradient over the inner membrane that drives transmembrane transport and the ATP synthase. Cytochrome c oxidase is the component of the respiratory chain that catalyzes the reduction of oxygen to water. Electrons originating from reduced cytochrome c in the intermembrane space (IMS) are transferred via the dinuclear copper A center (CU(A)) of subunit 2 and heme A of subunit 1 to the active site in subunit 1, a binuclear center (BNC) formed by heme A3 and copper B (CU(B)). The BNC reduces molecular oxygen to 2 water molecules using 4 electrons from cytochrome c in the IMS and 4 protons from the mitochondrial matrix.</text>
</comment>
<keyword evidence="12" id="KW-1185">Reference proteome</keyword>
<evidence type="ECO:0000256" key="4">
    <source>
        <dbReference type="ARBA" id="ARBA00022692"/>
    </source>
</evidence>
<dbReference type="STRING" id="456900.A0A151IFY5"/>
<feature type="transmembrane region" description="Helical" evidence="9">
    <location>
        <begin position="44"/>
        <end position="73"/>
    </location>
</feature>
<gene>
    <name evidence="11" type="ORF">ALC62_09106</name>
</gene>
<keyword evidence="4 8" id="KW-0812">Transmembrane</keyword>
<dbReference type="InterPro" id="IPR024791">
    <property type="entry name" value="Cyt_c/ubiquinol_Oxase_su3"/>
</dbReference>
<protein>
    <recommendedName>
        <fullName evidence="3 8">Cytochrome c oxidase subunit 3</fullName>
    </recommendedName>
</protein>
<dbReference type="GO" id="GO:0005739">
    <property type="term" value="C:mitochondrion"/>
    <property type="evidence" value="ECO:0007669"/>
    <property type="project" value="TreeGrafter"/>
</dbReference>
<name>A0A151IFY5_9HYME</name>
<dbReference type="EMBL" id="KQ977749">
    <property type="protein sequence ID" value="KYN00145.1"/>
    <property type="molecule type" value="Genomic_DNA"/>
</dbReference>
<evidence type="ECO:0000313" key="12">
    <source>
        <dbReference type="Proteomes" id="UP000078542"/>
    </source>
</evidence>
<comment type="similarity">
    <text evidence="2 8">Belongs to the cytochrome c oxidase subunit 3 family.</text>
</comment>
<evidence type="ECO:0000256" key="8">
    <source>
        <dbReference type="RuleBase" id="RU003375"/>
    </source>
</evidence>
<dbReference type="InterPro" id="IPR013833">
    <property type="entry name" value="Cyt_c_oxidase_su3_a-hlx"/>
</dbReference>
<sequence length="92" mass="10676">HHSLINFNFKERKNRLILTIFLGIYFSFLQLIEYRDSPFTLRDSIFGSTFFIATGFHGIHVIIGSIFLSISLIRLQNSHFSPNHHFGFEASS</sequence>
<dbReference type="Gene3D" id="1.20.120.80">
    <property type="entry name" value="Cytochrome c oxidase, subunit III, four-helix bundle"/>
    <property type="match status" value="1"/>
</dbReference>
<evidence type="ECO:0000313" key="11">
    <source>
        <dbReference type="EMBL" id="KYN00145.1"/>
    </source>
</evidence>
<dbReference type="AlphaFoldDB" id="A0A151IFY5"/>
<evidence type="ECO:0000256" key="7">
    <source>
        <dbReference type="ARBA" id="ARBA00023136"/>
    </source>
</evidence>
<accession>A0A151IFY5</accession>
<dbReference type="Proteomes" id="UP000078542">
    <property type="component" value="Unassembled WGS sequence"/>
</dbReference>
<keyword evidence="6 9" id="KW-1133">Transmembrane helix</keyword>
<keyword evidence="7 9" id="KW-0472">Membrane</keyword>
<evidence type="ECO:0000256" key="3">
    <source>
        <dbReference type="ARBA" id="ARBA00015944"/>
    </source>
</evidence>
<dbReference type="InterPro" id="IPR035973">
    <property type="entry name" value="Cyt_c_oxidase_su3-like_sf"/>
</dbReference>
<organism evidence="11 12">
    <name type="scientific">Cyphomyrmex costatus</name>
    <dbReference type="NCBI Taxonomy" id="456900"/>
    <lineage>
        <taxon>Eukaryota</taxon>
        <taxon>Metazoa</taxon>
        <taxon>Ecdysozoa</taxon>
        <taxon>Arthropoda</taxon>
        <taxon>Hexapoda</taxon>
        <taxon>Insecta</taxon>
        <taxon>Pterygota</taxon>
        <taxon>Neoptera</taxon>
        <taxon>Endopterygota</taxon>
        <taxon>Hymenoptera</taxon>
        <taxon>Apocrita</taxon>
        <taxon>Aculeata</taxon>
        <taxon>Formicoidea</taxon>
        <taxon>Formicidae</taxon>
        <taxon>Myrmicinae</taxon>
        <taxon>Cyphomyrmex</taxon>
    </lineage>
</organism>
<dbReference type="PROSITE" id="PS50253">
    <property type="entry name" value="COX3"/>
    <property type="match status" value="1"/>
</dbReference>
<feature type="transmembrane region" description="Helical" evidence="9">
    <location>
        <begin position="16"/>
        <end position="32"/>
    </location>
</feature>
<dbReference type="GO" id="GO:0006123">
    <property type="term" value="P:mitochondrial electron transport, cytochrome c to oxygen"/>
    <property type="evidence" value="ECO:0007669"/>
    <property type="project" value="TreeGrafter"/>
</dbReference>
<dbReference type="PANTHER" id="PTHR11403:SF7">
    <property type="entry name" value="CYTOCHROME C OXIDASE SUBUNIT 3"/>
    <property type="match status" value="1"/>
</dbReference>
<dbReference type="PANTHER" id="PTHR11403">
    <property type="entry name" value="CYTOCHROME C OXIDASE SUBUNIT III"/>
    <property type="match status" value="1"/>
</dbReference>
<feature type="domain" description="Heme-copper oxidase subunit III family profile" evidence="10">
    <location>
        <begin position="1"/>
        <end position="92"/>
    </location>
</feature>
<evidence type="ECO:0000256" key="2">
    <source>
        <dbReference type="ARBA" id="ARBA00010581"/>
    </source>
</evidence>
<evidence type="ECO:0000256" key="6">
    <source>
        <dbReference type="ARBA" id="ARBA00022989"/>
    </source>
</evidence>
<dbReference type="SUPFAM" id="SSF81452">
    <property type="entry name" value="Cytochrome c oxidase subunit III-like"/>
    <property type="match status" value="1"/>
</dbReference>
<dbReference type="GO" id="GO:0016020">
    <property type="term" value="C:membrane"/>
    <property type="evidence" value="ECO:0007669"/>
    <property type="project" value="UniProtKB-SubCell"/>
</dbReference>
<keyword evidence="8" id="KW-0496">Mitochondrion</keyword>
<dbReference type="Pfam" id="PF00510">
    <property type="entry name" value="COX3"/>
    <property type="match status" value="1"/>
</dbReference>
<proteinExistence type="inferred from homology"/>
<evidence type="ECO:0000259" key="10">
    <source>
        <dbReference type="PROSITE" id="PS50253"/>
    </source>
</evidence>
<dbReference type="GO" id="GO:0004129">
    <property type="term" value="F:cytochrome-c oxidase activity"/>
    <property type="evidence" value="ECO:0007669"/>
    <property type="project" value="InterPro"/>
</dbReference>